<dbReference type="Pfam" id="PF01163">
    <property type="entry name" value="RIO1"/>
    <property type="match status" value="1"/>
</dbReference>
<keyword evidence="5" id="KW-0418">Kinase</keyword>
<protein>
    <recommendedName>
        <fullName evidence="1">non-specific serine/threonine protein kinase</fullName>
        <ecNumber evidence="1">2.7.11.1</ecNumber>
    </recommendedName>
</protein>
<evidence type="ECO:0000256" key="7">
    <source>
        <dbReference type="ARBA" id="ARBA00047899"/>
    </source>
</evidence>
<dbReference type="AlphaFoldDB" id="A0A9J6RE33"/>
<keyword evidence="4" id="KW-0547">Nucleotide-binding</keyword>
<name>A0A9J6RE33_9BACI</name>
<sequence>MRKLKDTKQATTEFLLSKGLSDHNISSRILLSNKNQSYIKDNAHIYNLQNYIENDKDTNKEINLYKMGKAISLFHSNTKTITGIHEQNDRFSLENMWFEIKQRVEFNNLEYKSKLVTLIEKCANYKFEKNCYIHGDLGVWNLLFNKNKIYIIDFW</sequence>
<evidence type="ECO:0000313" key="11">
    <source>
        <dbReference type="Proteomes" id="UP001084197"/>
    </source>
</evidence>
<reference evidence="10" key="1">
    <citation type="submission" date="2022-11" db="EMBL/GenBank/DDBJ databases">
        <title>WGS of Natronobacillus azotifigens 24KS-1, an anaerobic diazotrophic haloalkaliphile from soda-rich habitats.</title>
        <authorList>
            <person name="Sorokin D.Y."/>
            <person name="Merkel A.Y."/>
        </authorList>
    </citation>
    <scope>NUCLEOTIDE SEQUENCE</scope>
    <source>
        <strain evidence="10">24KS-1</strain>
    </source>
</reference>
<dbReference type="GO" id="GO:0004674">
    <property type="term" value="F:protein serine/threonine kinase activity"/>
    <property type="evidence" value="ECO:0007669"/>
    <property type="project" value="UniProtKB-KW"/>
</dbReference>
<dbReference type="EMBL" id="JAPRAT010000026">
    <property type="protein sequence ID" value="MCZ0704002.1"/>
    <property type="molecule type" value="Genomic_DNA"/>
</dbReference>
<gene>
    <name evidence="10" type="ORF">OWO01_12340</name>
</gene>
<evidence type="ECO:0000256" key="4">
    <source>
        <dbReference type="ARBA" id="ARBA00022741"/>
    </source>
</evidence>
<keyword evidence="11" id="KW-1185">Reference proteome</keyword>
<evidence type="ECO:0000313" key="10">
    <source>
        <dbReference type="EMBL" id="MCZ0704002.1"/>
    </source>
</evidence>
<evidence type="ECO:0000256" key="8">
    <source>
        <dbReference type="ARBA" id="ARBA00048679"/>
    </source>
</evidence>
<evidence type="ECO:0000256" key="5">
    <source>
        <dbReference type="ARBA" id="ARBA00022777"/>
    </source>
</evidence>
<keyword evidence="6" id="KW-0067">ATP-binding</keyword>
<dbReference type="GO" id="GO:0005524">
    <property type="term" value="F:ATP binding"/>
    <property type="evidence" value="ECO:0007669"/>
    <property type="project" value="UniProtKB-KW"/>
</dbReference>
<evidence type="ECO:0000256" key="6">
    <source>
        <dbReference type="ARBA" id="ARBA00022840"/>
    </source>
</evidence>
<keyword evidence="3" id="KW-0808">Transferase</keyword>
<dbReference type="InterPro" id="IPR011009">
    <property type="entry name" value="Kinase-like_dom_sf"/>
</dbReference>
<evidence type="ECO:0000256" key="2">
    <source>
        <dbReference type="ARBA" id="ARBA00022527"/>
    </source>
</evidence>
<dbReference type="EC" id="2.7.11.1" evidence="1"/>
<comment type="caution">
    <text evidence="10">The sequence shown here is derived from an EMBL/GenBank/DDBJ whole genome shotgun (WGS) entry which is preliminary data.</text>
</comment>
<dbReference type="InterPro" id="IPR018934">
    <property type="entry name" value="RIO_dom"/>
</dbReference>
<organism evidence="10 11">
    <name type="scientific">Natronobacillus azotifigens</name>
    <dbReference type="NCBI Taxonomy" id="472978"/>
    <lineage>
        <taxon>Bacteria</taxon>
        <taxon>Bacillati</taxon>
        <taxon>Bacillota</taxon>
        <taxon>Bacilli</taxon>
        <taxon>Bacillales</taxon>
        <taxon>Bacillaceae</taxon>
        <taxon>Natronobacillus</taxon>
    </lineage>
</organism>
<keyword evidence="2" id="KW-0723">Serine/threonine-protein kinase</keyword>
<comment type="catalytic activity">
    <reaction evidence="7">
        <text>L-threonyl-[protein] + ATP = O-phospho-L-threonyl-[protein] + ADP + H(+)</text>
        <dbReference type="Rhea" id="RHEA:46608"/>
        <dbReference type="Rhea" id="RHEA-COMP:11060"/>
        <dbReference type="Rhea" id="RHEA-COMP:11605"/>
        <dbReference type="ChEBI" id="CHEBI:15378"/>
        <dbReference type="ChEBI" id="CHEBI:30013"/>
        <dbReference type="ChEBI" id="CHEBI:30616"/>
        <dbReference type="ChEBI" id="CHEBI:61977"/>
        <dbReference type="ChEBI" id="CHEBI:456216"/>
        <dbReference type="EC" id="2.7.11.1"/>
    </reaction>
</comment>
<proteinExistence type="predicted"/>
<dbReference type="Proteomes" id="UP001084197">
    <property type="component" value="Unassembled WGS sequence"/>
</dbReference>
<dbReference type="SUPFAM" id="SSF56112">
    <property type="entry name" value="Protein kinase-like (PK-like)"/>
    <property type="match status" value="1"/>
</dbReference>
<dbReference type="Gene3D" id="3.90.1200.10">
    <property type="match status" value="1"/>
</dbReference>
<feature type="domain" description="RIO-type" evidence="9">
    <location>
        <begin position="112"/>
        <end position="154"/>
    </location>
</feature>
<accession>A0A9J6RE33</accession>
<evidence type="ECO:0000256" key="1">
    <source>
        <dbReference type="ARBA" id="ARBA00012513"/>
    </source>
</evidence>
<evidence type="ECO:0000256" key="3">
    <source>
        <dbReference type="ARBA" id="ARBA00022679"/>
    </source>
</evidence>
<evidence type="ECO:0000259" key="9">
    <source>
        <dbReference type="Pfam" id="PF01163"/>
    </source>
</evidence>
<comment type="catalytic activity">
    <reaction evidence="8">
        <text>L-seryl-[protein] + ATP = O-phospho-L-seryl-[protein] + ADP + H(+)</text>
        <dbReference type="Rhea" id="RHEA:17989"/>
        <dbReference type="Rhea" id="RHEA-COMP:9863"/>
        <dbReference type="Rhea" id="RHEA-COMP:11604"/>
        <dbReference type="ChEBI" id="CHEBI:15378"/>
        <dbReference type="ChEBI" id="CHEBI:29999"/>
        <dbReference type="ChEBI" id="CHEBI:30616"/>
        <dbReference type="ChEBI" id="CHEBI:83421"/>
        <dbReference type="ChEBI" id="CHEBI:456216"/>
        <dbReference type="EC" id="2.7.11.1"/>
    </reaction>
</comment>